<reference evidence="2" key="1">
    <citation type="journal article" date="2018" name="MSphere">
        <title>Fusobacterium Genomics Using MinION and Illumina Sequencing Enables Genome Completion and Correction.</title>
        <authorList>
            <person name="Todd S.M."/>
            <person name="Settlage R.E."/>
            <person name="Lahmers K.K."/>
            <person name="Slade D.J."/>
        </authorList>
    </citation>
    <scope>NUCLEOTIDE SEQUENCE [LARGE SCALE GENOMIC DNA]</scope>
    <source>
        <strain evidence="2">ATCC 9817</strain>
    </source>
</reference>
<dbReference type="Pfam" id="PF10844">
    <property type="entry name" value="DUF2577"/>
    <property type="match status" value="1"/>
</dbReference>
<dbReference type="EMBL" id="CP028102">
    <property type="protein sequence ID" value="AVQ18750.1"/>
    <property type="molecule type" value="Genomic_DNA"/>
</dbReference>
<dbReference type="InterPro" id="IPR022555">
    <property type="entry name" value="DUF2577"/>
</dbReference>
<gene>
    <name evidence="1" type="ORF">C4N19_06455</name>
</gene>
<dbReference type="RefSeq" id="WP_005884213.1">
    <property type="nucleotide sequence ID" value="NZ_CP028102.1"/>
</dbReference>
<proteinExistence type="predicted"/>
<evidence type="ECO:0000313" key="1">
    <source>
        <dbReference type="EMBL" id="AVQ18750.1"/>
    </source>
</evidence>
<sequence>MKNSEIAAKFLKGLETPENFQVCIGEVIQAPPELTISILDGRFILYPHMLYMNDRLFADYTRTYKLEGILDEITINATSSNKPCGLGATNPHGTIEGNGEYKANGTFINTDTLKIGDLVKVTPTEKGQKWIVDFKIRKIK</sequence>
<evidence type="ECO:0000313" key="2">
    <source>
        <dbReference type="Proteomes" id="UP000240258"/>
    </source>
</evidence>
<accession>A0ABN5J8A8</accession>
<organism evidence="1 2">
    <name type="scientific">Fusobacterium mortiferum ATCC 9817</name>
    <dbReference type="NCBI Taxonomy" id="469616"/>
    <lineage>
        <taxon>Bacteria</taxon>
        <taxon>Fusobacteriati</taxon>
        <taxon>Fusobacteriota</taxon>
        <taxon>Fusobacteriia</taxon>
        <taxon>Fusobacteriales</taxon>
        <taxon>Fusobacteriaceae</taxon>
        <taxon>Fusobacterium</taxon>
    </lineage>
</organism>
<name>A0ABN5J8A8_FUSMR</name>
<dbReference type="GeneID" id="62763159"/>
<dbReference type="Proteomes" id="UP000240258">
    <property type="component" value="Chromosome"/>
</dbReference>
<protein>
    <submittedName>
        <fullName evidence="1">DUF2577 domain-containing protein</fullName>
    </submittedName>
</protein>
<keyword evidence="2" id="KW-1185">Reference proteome</keyword>